<proteinExistence type="predicted"/>
<comment type="caution">
    <text evidence="3">The sequence shown here is derived from an EMBL/GenBank/DDBJ whole genome shotgun (WGS) entry which is preliminary data.</text>
</comment>
<feature type="coiled-coil region" evidence="1">
    <location>
        <begin position="25"/>
        <end position="52"/>
    </location>
</feature>
<accession>A0A432XQ37</accession>
<dbReference type="Proteomes" id="UP000286678">
    <property type="component" value="Unassembled WGS sequence"/>
</dbReference>
<dbReference type="AlphaFoldDB" id="A0A432XQ37"/>
<name>A0A432XQ37_9GAMM</name>
<keyword evidence="1" id="KW-0175">Coiled coil</keyword>
<keyword evidence="2" id="KW-0812">Transmembrane</keyword>
<gene>
    <name evidence="3" type="ORF">CWE21_01615</name>
</gene>
<sequence>MALIRCPSCNKRTSDKAKQCSHCDYVLAGRSKEELSREKERAQQRKKEKLLSQSMLALLIAIAAFAYIFLEQPHEDSWYAKISYSLLFLGLLWFLVNRVRLLMNKRER</sequence>
<dbReference type="RefSeq" id="WP_126832504.1">
    <property type="nucleotide sequence ID" value="NZ_JBLXIO010000004.1"/>
</dbReference>
<evidence type="ECO:0000256" key="2">
    <source>
        <dbReference type="SAM" id="Phobius"/>
    </source>
</evidence>
<feature type="transmembrane region" description="Helical" evidence="2">
    <location>
        <begin position="50"/>
        <end position="70"/>
    </location>
</feature>
<evidence type="ECO:0008006" key="5">
    <source>
        <dbReference type="Google" id="ProtNLM"/>
    </source>
</evidence>
<keyword evidence="2" id="KW-1133">Transmembrane helix</keyword>
<organism evidence="3 4">
    <name type="scientific">Pseudidiomarina aquimaris</name>
    <dbReference type="NCBI Taxonomy" id="641841"/>
    <lineage>
        <taxon>Bacteria</taxon>
        <taxon>Pseudomonadati</taxon>
        <taxon>Pseudomonadota</taxon>
        <taxon>Gammaproteobacteria</taxon>
        <taxon>Alteromonadales</taxon>
        <taxon>Idiomarinaceae</taxon>
        <taxon>Pseudidiomarina</taxon>
    </lineage>
</organism>
<keyword evidence="2" id="KW-0472">Membrane</keyword>
<feature type="transmembrane region" description="Helical" evidence="2">
    <location>
        <begin position="82"/>
        <end position="99"/>
    </location>
</feature>
<protein>
    <recommendedName>
        <fullName evidence="5">Zn-ribbon protein</fullName>
    </recommendedName>
</protein>
<keyword evidence="4" id="KW-1185">Reference proteome</keyword>
<dbReference type="EMBL" id="PIPT01000001">
    <property type="protein sequence ID" value="RUO50820.1"/>
    <property type="molecule type" value="Genomic_DNA"/>
</dbReference>
<reference evidence="4" key="1">
    <citation type="journal article" date="2018" name="Front. Microbiol.">
        <title>Genome-Based Analysis Reveals the Taxonomy and Diversity of the Family Idiomarinaceae.</title>
        <authorList>
            <person name="Liu Y."/>
            <person name="Lai Q."/>
            <person name="Shao Z."/>
        </authorList>
    </citation>
    <scope>NUCLEOTIDE SEQUENCE [LARGE SCALE GENOMIC DNA]</scope>
    <source>
        <strain evidence="4">SW15</strain>
    </source>
</reference>
<evidence type="ECO:0000313" key="4">
    <source>
        <dbReference type="Proteomes" id="UP000286678"/>
    </source>
</evidence>
<evidence type="ECO:0000256" key="1">
    <source>
        <dbReference type="SAM" id="Coils"/>
    </source>
</evidence>
<evidence type="ECO:0000313" key="3">
    <source>
        <dbReference type="EMBL" id="RUO50820.1"/>
    </source>
</evidence>